<dbReference type="PANTHER" id="PTHR35901">
    <property type="entry name" value="RIBONUCLEASE VAPC3"/>
    <property type="match status" value="1"/>
</dbReference>
<name>A0A2H0KLQ6_9BACT</name>
<dbReference type="Gene3D" id="3.40.50.1010">
    <property type="entry name" value="5'-nuclease"/>
    <property type="match status" value="1"/>
</dbReference>
<dbReference type="CDD" id="cd09873">
    <property type="entry name" value="PIN_Pae0151-like"/>
    <property type="match status" value="1"/>
</dbReference>
<dbReference type="InterPro" id="IPR002716">
    <property type="entry name" value="PIN_dom"/>
</dbReference>
<dbReference type="PANTHER" id="PTHR35901:SF1">
    <property type="entry name" value="EXONUCLEASE VAPC9"/>
    <property type="match status" value="1"/>
</dbReference>
<dbReference type="Pfam" id="PF01850">
    <property type="entry name" value="PIN"/>
    <property type="match status" value="1"/>
</dbReference>
<dbReference type="AlphaFoldDB" id="A0A2H0KLQ6"/>
<gene>
    <name evidence="3" type="ORF">COV87_03115</name>
</gene>
<reference evidence="3 4" key="1">
    <citation type="submission" date="2017-09" db="EMBL/GenBank/DDBJ databases">
        <title>Depth-based differentiation of microbial function through sediment-hosted aquifers and enrichment of novel symbionts in the deep terrestrial subsurface.</title>
        <authorList>
            <person name="Probst A.J."/>
            <person name="Ladd B."/>
            <person name="Jarett J.K."/>
            <person name="Geller-Mcgrath D.E."/>
            <person name="Sieber C.M."/>
            <person name="Emerson J.B."/>
            <person name="Anantharaman K."/>
            <person name="Thomas B.C."/>
            <person name="Malmstrom R."/>
            <person name="Stieglmeier M."/>
            <person name="Klingl A."/>
            <person name="Woyke T."/>
            <person name="Ryan C.M."/>
            <person name="Banfield J.F."/>
        </authorList>
    </citation>
    <scope>NUCLEOTIDE SEQUENCE [LARGE SCALE GENOMIC DNA]</scope>
    <source>
        <strain evidence="3">CG11_big_fil_rev_8_21_14_0_20_37_16</strain>
    </source>
</reference>
<dbReference type="EMBL" id="PCVK01000089">
    <property type="protein sequence ID" value="PIQ71493.1"/>
    <property type="molecule type" value="Genomic_DNA"/>
</dbReference>
<dbReference type="InterPro" id="IPR029060">
    <property type="entry name" value="PIN-like_dom_sf"/>
</dbReference>
<feature type="domain" description="PIN" evidence="2">
    <location>
        <begin position="10"/>
        <end position="126"/>
    </location>
</feature>
<evidence type="ECO:0000256" key="1">
    <source>
        <dbReference type="ARBA" id="ARBA00022842"/>
    </source>
</evidence>
<protein>
    <recommendedName>
        <fullName evidence="2">PIN domain-containing protein</fullName>
    </recommendedName>
</protein>
<evidence type="ECO:0000313" key="4">
    <source>
        <dbReference type="Proteomes" id="UP000229497"/>
    </source>
</evidence>
<dbReference type="Proteomes" id="UP000229497">
    <property type="component" value="Unassembled WGS sequence"/>
</dbReference>
<dbReference type="InterPro" id="IPR051619">
    <property type="entry name" value="TypeII_TA_RNase_PINc/VapC"/>
</dbReference>
<organism evidence="3 4">
    <name type="scientific">Candidatus Roizmanbacteria bacterium CG11_big_fil_rev_8_21_14_0_20_37_16</name>
    <dbReference type="NCBI Taxonomy" id="1974857"/>
    <lineage>
        <taxon>Bacteria</taxon>
        <taxon>Candidatus Roizmaniibacteriota</taxon>
    </lineage>
</organism>
<accession>A0A2H0KLQ6</accession>
<comment type="caution">
    <text evidence="3">The sequence shown here is derived from an EMBL/GenBank/DDBJ whole genome shotgun (WGS) entry which is preliminary data.</text>
</comment>
<keyword evidence="1" id="KW-0460">Magnesium</keyword>
<evidence type="ECO:0000259" key="2">
    <source>
        <dbReference type="Pfam" id="PF01850"/>
    </source>
</evidence>
<dbReference type="InterPro" id="IPR044153">
    <property type="entry name" value="PIN_Pae0151-like"/>
</dbReference>
<proteinExistence type="predicted"/>
<evidence type="ECO:0000313" key="3">
    <source>
        <dbReference type="EMBL" id="PIQ71493.1"/>
    </source>
</evidence>
<sequence length="127" mass="14685">MAAYTKNTFVIDASFVLAFLLDESNVEVESFFEKQALGEIHLIAPSLLKYEIGNCLRTKLLRKQLKKATAQKIYRSFLTIKIEEKTPNFSQVLDFALERKLTFYDASYLYLAKKNRVNLLSLDHSLK</sequence>
<dbReference type="SUPFAM" id="SSF88723">
    <property type="entry name" value="PIN domain-like"/>
    <property type="match status" value="1"/>
</dbReference>